<dbReference type="GO" id="GO:0061630">
    <property type="term" value="F:ubiquitin protein ligase activity"/>
    <property type="evidence" value="ECO:0007669"/>
    <property type="project" value="UniProtKB-EC"/>
</dbReference>
<keyword evidence="17" id="KW-0458">Lysosome</keyword>
<sequence length="511" mass="56860">NEKPLGHSASRSSNISKAGSPTSVNTPCGFSRTSVTPSNQDICSSNAGAPAQEQFSQKPAQTAVVLLNSTDKCWPSQSITLTTLCPDSPIKPKNKSVFGAEWLSLLKPSVNLRPHASTLKFSKSLNDVGQKMDELCSLHFAERTCSDGELRSNTKGDAECGHQAKTLVVKLTCLPPLYPSQHTSFSTTYSYASAHPADIQKSSNLLRFFFPFPRSSTAGSLPLGELASCAKPSSVLLEVNEVCSEEMGDDEVFEEEYSGWRLKAGEQHAPLCSLEEDGDLDRCFSPLMEGTGPPSPNSLAGDCCRICHCEGDEDSPLITPCHCTGSLRFVHQACLQQWIKSSDTRCCELCKFEFIMETKLKPLRKWEKLQMTASERRKIMCSVTFHVIAITCVVWSLYVLIDRTAEEIKQGILEWPFWTKLVVVAIGFTGGLVFMYVQCKVYIQLWRRLKAYNRVIYVQNRPETYKKTIFDKPVLMEPNLDNKEGFGPAQSDTNSSQYTETEDYSMEILHV</sequence>
<evidence type="ECO:0000256" key="1">
    <source>
        <dbReference type="ARBA" id="ARBA00000900"/>
    </source>
</evidence>
<evidence type="ECO:0000256" key="4">
    <source>
        <dbReference type="ARBA" id="ARBA00004520"/>
    </source>
</evidence>
<dbReference type="EMBL" id="JAUCMX010000002">
    <property type="protein sequence ID" value="KAK3554392.1"/>
    <property type="molecule type" value="Genomic_DNA"/>
</dbReference>
<feature type="transmembrane region" description="Helical" evidence="21">
    <location>
        <begin position="379"/>
        <end position="401"/>
    </location>
</feature>
<evidence type="ECO:0000313" key="25">
    <source>
        <dbReference type="Proteomes" id="UP001274896"/>
    </source>
</evidence>
<dbReference type="FunFam" id="3.30.40.10:FF:000043">
    <property type="entry name" value="Putative e3 ubiquitin-protein ligase march8"/>
    <property type="match status" value="1"/>
</dbReference>
<feature type="domain" description="RING-type" evidence="22">
    <location>
        <begin position="304"/>
        <end position="351"/>
    </location>
</feature>
<keyword evidence="11 19" id="KW-0863">Zinc-finger</keyword>
<dbReference type="PROSITE" id="PS50089">
    <property type="entry name" value="ZF_RING_2"/>
    <property type="match status" value="1"/>
</dbReference>
<keyword evidence="18" id="KW-0968">Cytoplasmic vesicle</keyword>
<dbReference type="SMART" id="SM00744">
    <property type="entry name" value="RINGv"/>
    <property type="match status" value="1"/>
</dbReference>
<evidence type="ECO:0000256" key="13">
    <source>
        <dbReference type="ARBA" id="ARBA00022833"/>
    </source>
</evidence>
<comment type="catalytic activity">
    <reaction evidence="1">
        <text>S-ubiquitinyl-[E2 ubiquitin-conjugating enzyme]-L-cysteine + [acceptor protein]-L-lysine = [E2 ubiquitin-conjugating enzyme]-L-cysteine + N(6)-ubiquitinyl-[acceptor protein]-L-lysine.</text>
        <dbReference type="EC" id="2.3.2.27"/>
    </reaction>
</comment>
<evidence type="ECO:0000256" key="2">
    <source>
        <dbReference type="ARBA" id="ARBA00004155"/>
    </source>
</evidence>
<evidence type="ECO:0000256" key="16">
    <source>
        <dbReference type="ARBA" id="ARBA00023136"/>
    </source>
</evidence>
<feature type="non-terminal residue" evidence="24">
    <location>
        <position position="1"/>
    </location>
</feature>
<evidence type="ECO:0000256" key="19">
    <source>
        <dbReference type="PROSITE-ProRule" id="PRU00175"/>
    </source>
</evidence>
<dbReference type="PANTHER" id="PTHR45981">
    <property type="entry name" value="LD02310P"/>
    <property type="match status" value="1"/>
</dbReference>
<evidence type="ECO:0000256" key="18">
    <source>
        <dbReference type="ARBA" id="ARBA00023329"/>
    </source>
</evidence>
<evidence type="ECO:0000256" key="5">
    <source>
        <dbReference type="ARBA" id="ARBA00004906"/>
    </source>
</evidence>
<evidence type="ECO:0000256" key="17">
    <source>
        <dbReference type="ARBA" id="ARBA00023228"/>
    </source>
</evidence>
<dbReference type="GO" id="GO:0008270">
    <property type="term" value="F:zinc ion binding"/>
    <property type="evidence" value="ECO:0007669"/>
    <property type="project" value="UniProtKB-KW"/>
</dbReference>
<evidence type="ECO:0000256" key="10">
    <source>
        <dbReference type="ARBA" id="ARBA00022753"/>
    </source>
</evidence>
<gene>
    <name evidence="24" type="ORF">QTP70_023078</name>
</gene>
<evidence type="ECO:0000256" key="9">
    <source>
        <dbReference type="ARBA" id="ARBA00022723"/>
    </source>
</evidence>
<feature type="region of interest" description="Disordered" evidence="20">
    <location>
        <begin position="484"/>
        <end position="504"/>
    </location>
</feature>
<dbReference type="Pfam" id="PF12906">
    <property type="entry name" value="RINGv"/>
    <property type="match status" value="1"/>
</dbReference>
<evidence type="ECO:0000256" key="15">
    <source>
        <dbReference type="ARBA" id="ARBA00022989"/>
    </source>
</evidence>
<comment type="pathway">
    <text evidence="5">Protein modification; protein ubiquitination.</text>
</comment>
<evidence type="ECO:0000256" key="11">
    <source>
        <dbReference type="ARBA" id="ARBA00022771"/>
    </source>
</evidence>
<feature type="compositionally biased region" description="Polar residues" evidence="20">
    <location>
        <begin position="9"/>
        <end position="33"/>
    </location>
</feature>
<comment type="caution">
    <text evidence="24">The sequence shown here is derived from an EMBL/GenBank/DDBJ whole genome shotgun (WGS) entry which is preliminary data.</text>
</comment>
<feature type="domain" description="RING-CH-type" evidence="23">
    <location>
        <begin position="296"/>
        <end position="357"/>
    </location>
</feature>
<dbReference type="GO" id="GO:0005765">
    <property type="term" value="C:lysosomal membrane"/>
    <property type="evidence" value="ECO:0007669"/>
    <property type="project" value="UniProtKB-SubCell"/>
</dbReference>
<accession>A0AAE0RHR9</accession>
<keyword evidence="25" id="KW-1185">Reference proteome</keyword>
<keyword evidence="10" id="KW-0967">Endosome</keyword>
<keyword evidence="12" id="KW-0833">Ubl conjugation pathway</keyword>
<dbReference type="InterPro" id="IPR011016">
    <property type="entry name" value="Znf_RING-CH"/>
</dbReference>
<proteinExistence type="predicted"/>
<dbReference type="GO" id="GO:0016567">
    <property type="term" value="P:protein ubiquitination"/>
    <property type="evidence" value="ECO:0007669"/>
    <property type="project" value="UniProtKB-ARBA"/>
</dbReference>
<evidence type="ECO:0000256" key="14">
    <source>
        <dbReference type="ARBA" id="ARBA00022859"/>
    </source>
</evidence>
<dbReference type="EC" id="2.3.2.27" evidence="6"/>
<keyword evidence="9" id="KW-0479">Metal-binding</keyword>
<keyword evidence="7" id="KW-0808">Transferase</keyword>
<dbReference type="InterPro" id="IPR013083">
    <property type="entry name" value="Znf_RING/FYVE/PHD"/>
</dbReference>
<protein>
    <recommendedName>
        <fullName evidence="6">RING-type E3 ubiquitin transferase</fullName>
        <ecNumber evidence="6">2.3.2.27</ecNumber>
    </recommendedName>
</protein>
<evidence type="ECO:0000259" key="23">
    <source>
        <dbReference type="PROSITE" id="PS51292"/>
    </source>
</evidence>
<feature type="compositionally biased region" description="Polar residues" evidence="20">
    <location>
        <begin position="490"/>
        <end position="499"/>
    </location>
</feature>
<name>A0AAE0RHR9_9TELE</name>
<evidence type="ECO:0000259" key="22">
    <source>
        <dbReference type="PROSITE" id="PS50089"/>
    </source>
</evidence>
<dbReference type="CDD" id="cd16807">
    <property type="entry name" value="RING_CH-C4HC3_MARCH8"/>
    <property type="match status" value="1"/>
</dbReference>
<evidence type="ECO:0000313" key="24">
    <source>
        <dbReference type="EMBL" id="KAK3554392.1"/>
    </source>
</evidence>
<evidence type="ECO:0000256" key="7">
    <source>
        <dbReference type="ARBA" id="ARBA00022679"/>
    </source>
</evidence>
<reference evidence="24" key="1">
    <citation type="submission" date="2023-06" db="EMBL/GenBank/DDBJ databases">
        <title>Male Hemibagrus guttatus genome.</title>
        <authorList>
            <person name="Bian C."/>
        </authorList>
    </citation>
    <scope>NUCLEOTIDE SEQUENCE</scope>
    <source>
        <strain evidence="24">Male_cb2023</strain>
        <tissue evidence="24">Muscle</tissue>
    </source>
</reference>
<keyword evidence="8 21" id="KW-0812">Transmembrane</keyword>
<dbReference type="Proteomes" id="UP001274896">
    <property type="component" value="Unassembled WGS sequence"/>
</dbReference>
<dbReference type="Gene3D" id="3.30.40.10">
    <property type="entry name" value="Zinc/RING finger domain, C3HC4 (zinc finger)"/>
    <property type="match status" value="1"/>
</dbReference>
<dbReference type="GO" id="GO:0031901">
    <property type="term" value="C:early endosome membrane"/>
    <property type="evidence" value="ECO:0007669"/>
    <property type="project" value="UniProtKB-SubCell"/>
</dbReference>
<dbReference type="GO" id="GO:0002376">
    <property type="term" value="P:immune system process"/>
    <property type="evidence" value="ECO:0007669"/>
    <property type="project" value="UniProtKB-KW"/>
</dbReference>
<organism evidence="24 25">
    <name type="scientific">Hemibagrus guttatus</name>
    <dbReference type="NCBI Taxonomy" id="175788"/>
    <lineage>
        <taxon>Eukaryota</taxon>
        <taxon>Metazoa</taxon>
        <taxon>Chordata</taxon>
        <taxon>Craniata</taxon>
        <taxon>Vertebrata</taxon>
        <taxon>Euteleostomi</taxon>
        <taxon>Actinopterygii</taxon>
        <taxon>Neopterygii</taxon>
        <taxon>Teleostei</taxon>
        <taxon>Ostariophysi</taxon>
        <taxon>Siluriformes</taxon>
        <taxon>Bagridae</taxon>
        <taxon>Hemibagrus</taxon>
    </lineage>
</organism>
<evidence type="ECO:0000256" key="12">
    <source>
        <dbReference type="ARBA" id="ARBA00022786"/>
    </source>
</evidence>
<evidence type="ECO:0000256" key="8">
    <source>
        <dbReference type="ARBA" id="ARBA00022692"/>
    </source>
</evidence>
<dbReference type="PROSITE" id="PS51292">
    <property type="entry name" value="ZF_RING_CH"/>
    <property type="match status" value="1"/>
</dbReference>
<evidence type="ECO:0000256" key="20">
    <source>
        <dbReference type="SAM" id="MobiDB-lite"/>
    </source>
</evidence>
<feature type="transmembrane region" description="Helical" evidence="21">
    <location>
        <begin position="421"/>
        <end position="443"/>
    </location>
</feature>
<keyword evidence="15 21" id="KW-1133">Transmembrane helix</keyword>
<keyword evidence="14" id="KW-0391">Immunity</keyword>
<dbReference type="InterPro" id="IPR001841">
    <property type="entry name" value="Znf_RING"/>
</dbReference>
<keyword evidence="16 21" id="KW-0472">Membrane</keyword>
<comment type="subcellular location">
    <subcellularLocation>
        <location evidence="3">Cytoplasmic vesicle membrane</location>
        <topology evidence="3">Multi-pass membrane protein</topology>
    </subcellularLocation>
    <subcellularLocation>
        <location evidence="4">Early endosome membrane</location>
        <topology evidence="4">Multi-pass membrane protein</topology>
    </subcellularLocation>
    <subcellularLocation>
        <location evidence="2">Lysosome membrane</location>
        <topology evidence="2">Multi-pass membrane protein</topology>
    </subcellularLocation>
</comment>
<dbReference type="AlphaFoldDB" id="A0AAE0RHR9"/>
<dbReference type="SUPFAM" id="SSF57850">
    <property type="entry name" value="RING/U-box"/>
    <property type="match status" value="1"/>
</dbReference>
<feature type="region of interest" description="Disordered" evidence="20">
    <location>
        <begin position="1"/>
        <end position="33"/>
    </location>
</feature>
<evidence type="ECO:0000256" key="21">
    <source>
        <dbReference type="SAM" id="Phobius"/>
    </source>
</evidence>
<evidence type="ECO:0000256" key="6">
    <source>
        <dbReference type="ARBA" id="ARBA00012483"/>
    </source>
</evidence>
<keyword evidence="13" id="KW-0862">Zinc</keyword>
<evidence type="ECO:0000256" key="3">
    <source>
        <dbReference type="ARBA" id="ARBA00004439"/>
    </source>
</evidence>